<name>E2PVV9_STRCL</name>
<evidence type="ECO:0000256" key="3">
    <source>
        <dbReference type="ARBA" id="ARBA00022989"/>
    </source>
</evidence>
<keyword evidence="9" id="KW-1185">Reference proteome</keyword>
<comment type="subcellular location">
    <subcellularLocation>
        <location evidence="1">Cell membrane</location>
        <topology evidence="1">Multi-pass membrane protein</topology>
    </subcellularLocation>
</comment>
<protein>
    <submittedName>
        <fullName evidence="8">Major Facilitator Superfamily transporter</fullName>
    </submittedName>
</protein>
<feature type="transmembrane region" description="Helical" evidence="6">
    <location>
        <begin position="313"/>
        <end position="333"/>
    </location>
</feature>
<evidence type="ECO:0000313" key="8">
    <source>
        <dbReference type="EMBL" id="EFG09949.1"/>
    </source>
</evidence>
<keyword evidence="3 6" id="KW-1133">Transmembrane helix</keyword>
<accession>E2PVV9</accession>
<dbReference type="InterPro" id="IPR011701">
    <property type="entry name" value="MFS"/>
</dbReference>
<evidence type="ECO:0000256" key="6">
    <source>
        <dbReference type="SAM" id="Phobius"/>
    </source>
</evidence>
<feature type="transmembrane region" description="Helical" evidence="6">
    <location>
        <begin position="407"/>
        <end position="427"/>
    </location>
</feature>
<feature type="transmembrane region" description="Helical" evidence="6">
    <location>
        <begin position="201"/>
        <end position="224"/>
    </location>
</feature>
<organism evidence="8 9">
    <name type="scientific">Streptomyces clavuligerus</name>
    <dbReference type="NCBI Taxonomy" id="1901"/>
    <lineage>
        <taxon>Bacteria</taxon>
        <taxon>Bacillati</taxon>
        <taxon>Actinomycetota</taxon>
        <taxon>Actinomycetes</taxon>
        <taxon>Kitasatosporales</taxon>
        <taxon>Streptomycetaceae</taxon>
        <taxon>Streptomyces</taxon>
    </lineage>
</organism>
<feature type="domain" description="Major facilitator superfamily (MFS) profile" evidence="7">
    <location>
        <begin position="275"/>
        <end position="458"/>
    </location>
</feature>
<dbReference type="Pfam" id="PF07690">
    <property type="entry name" value="MFS_1"/>
    <property type="match status" value="1"/>
</dbReference>
<feature type="transmembrane region" description="Helical" evidence="6">
    <location>
        <begin position="230"/>
        <end position="248"/>
    </location>
</feature>
<evidence type="ECO:0000256" key="5">
    <source>
        <dbReference type="SAM" id="MobiDB-lite"/>
    </source>
</evidence>
<evidence type="ECO:0000259" key="7">
    <source>
        <dbReference type="PROSITE" id="PS50850"/>
    </source>
</evidence>
<evidence type="ECO:0000256" key="2">
    <source>
        <dbReference type="ARBA" id="ARBA00022692"/>
    </source>
</evidence>
<feature type="transmembrane region" description="Helical" evidence="6">
    <location>
        <begin position="280"/>
        <end position="301"/>
    </location>
</feature>
<dbReference type="Proteomes" id="UP000002357">
    <property type="component" value="Chromosome"/>
</dbReference>
<evidence type="ECO:0000256" key="1">
    <source>
        <dbReference type="ARBA" id="ARBA00004651"/>
    </source>
</evidence>
<dbReference type="GO" id="GO:0005886">
    <property type="term" value="C:plasma membrane"/>
    <property type="evidence" value="ECO:0007669"/>
    <property type="project" value="UniProtKB-SubCell"/>
</dbReference>
<dbReference type="InterPro" id="IPR005829">
    <property type="entry name" value="Sugar_transporter_CS"/>
</dbReference>
<gene>
    <name evidence="8" type="ORF">SCLAV_4876</name>
</gene>
<dbReference type="eggNOG" id="COG2814">
    <property type="taxonomic scope" value="Bacteria"/>
</dbReference>
<evidence type="ECO:0000256" key="4">
    <source>
        <dbReference type="ARBA" id="ARBA00023136"/>
    </source>
</evidence>
<feature type="transmembrane region" description="Helical" evidence="6">
    <location>
        <begin position="433"/>
        <end position="452"/>
    </location>
</feature>
<dbReference type="Gene3D" id="1.20.1250.20">
    <property type="entry name" value="MFS general substrate transporter like domains"/>
    <property type="match status" value="2"/>
</dbReference>
<sequence>MKRYSGRRKFRIPADGRRPGASIESGRPRAAGARPLSTEPNREPPMRTEQPHVRDSTADEPSEAVGRGWTARLMLLHFGLYLALLPSAQILLAEHMAEVAPVSKEAALGWATGFGALVAVVTNPVAGALSDRTTTRIGRRRPWIAGGAAVGALGLALTAAQSTVTGVTVGWCLAQVGLNAQLAAAVAAVPDRVPVRQRASVSGSVAIPQALGLVIGAALITTVVTGTAGGYLLLGGLAMVCALPFLLLPEPPSRPVVRARPRLRDFWVSPRAHPDYGWAWATRFLVNVGNSLGTLYLLYYLKDAVGHTDPERGVLILTGLYTAGLAATSFAAGVVSDRLGRRRPLVAAGALMMSLSALLMASTHTWTTAMGAATLVGMGLGIYIATEQALLTEVLPQSADRGKDLGLLNAANTIPQVLSPVLGAFVVTGADGYTALYLISAGTGALGAALVWRIRSVR</sequence>
<feature type="transmembrane region" description="Helical" evidence="6">
    <location>
        <begin position="368"/>
        <end position="386"/>
    </location>
</feature>
<dbReference type="PROSITE" id="PS00216">
    <property type="entry name" value="SUGAR_TRANSPORT_1"/>
    <property type="match status" value="1"/>
</dbReference>
<dbReference type="PROSITE" id="PS50850">
    <property type="entry name" value="MFS"/>
    <property type="match status" value="1"/>
</dbReference>
<dbReference type="PANTHER" id="PTHR23528:SF1">
    <property type="entry name" value="MAJOR FACILITATOR SUPERFAMILY (MFS) PROFILE DOMAIN-CONTAINING PROTEIN"/>
    <property type="match status" value="1"/>
</dbReference>
<dbReference type="InterPro" id="IPR020846">
    <property type="entry name" value="MFS_dom"/>
</dbReference>
<feature type="region of interest" description="Disordered" evidence="5">
    <location>
        <begin position="1"/>
        <end position="63"/>
    </location>
</feature>
<dbReference type="GO" id="GO:0022857">
    <property type="term" value="F:transmembrane transporter activity"/>
    <property type="evidence" value="ECO:0007669"/>
    <property type="project" value="InterPro"/>
</dbReference>
<dbReference type="SUPFAM" id="SSF103473">
    <property type="entry name" value="MFS general substrate transporter"/>
    <property type="match status" value="1"/>
</dbReference>
<feature type="compositionally biased region" description="Basic and acidic residues" evidence="5">
    <location>
        <begin position="40"/>
        <end position="57"/>
    </location>
</feature>
<dbReference type="STRING" id="1901.BB341_04550"/>
<keyword evidence="2 6" id="KW-0812">Transmembrane</keyword>
<dbReference type="PANTHER" id="PTHR23528">
    <property type="match status" value="1"/>
</dbReference>
<feature type="transmembrane region" description="Helical" evidence="6">
    <location>
        <begin position="73"/>
        <end position="92"/>
    </location>
</feature>
<proteinExistence type="predicted"/>
<keyword evidence="4 6" id="KW-0472">Membrane</keyword>
<feature type="compositionally biased region" description="Basic residues" evidence="5">
    <location>
        <begin position="1"/>
        <end position="11"/>
    </location>
</feature>
<dbReference type="EMBL" id="CM000913">
    <property type="protein sequence ID" value="EFG09949.1"/>
    <property type="molecule type" value="Genomic_DNA"/>
</dbReference>
<feature type="transmembrane region" description="Helical" evidence="6">
    <location>
        <begin position="107"/>
        <end position="130"/>
    </location>
</feature>
<evidence type="ECO:0000313" key="9">
    <source>
        <dbReference type="Proteomes" id="UP000002357"/>
    </source>
</evidence>
<feature type="transmembrane region" description="Helical" evidence="6">
    <location>
        <begin position="142"/>
        <end position="162"/>
    </location>
</feature>
<dbReference type="AlphaFoldDB" id="E2PVV9"/>
<dbReference type="InterPro" id="IPR036259">
    <property type="entry name" value="MFS_trans_sf"/>
</dbReference>
<reference evidence="8 9" key="1">
    <citation type="journal article" date="2010" name="Genome Biol. Evol.">
        <title>The sequence of a 1.8-mb bacterial linear plasmid reveals a rich evolutionary reservoir of secondary metabolic pathways.</title>
        <authorList>
            <person name="Medema M.H."/>
            <person name="Trefzer A."/>
            <person name="Kovalchuk A."/>
            <person name="van den Berg M."/>
            <person name="Mueller U."/>
            <person name="Heijne W."/>
            <person name="Wu L."/>
            <person name="Alam M.T."/>
            <person name="Ronning C.M."/>
            <person name="Nierman W.C."/>
            <person name="Bovenberg R.A.L."/>
            <person name="Breitling R."/>
            <person name="Takano E."/>
        </authorList>
    </citation>
    <scope>NUCLEOTIDE SEQUENCE [LARGE SCALE GENOMIC DNA]</scope>
    <source>
        <strain evidence="9">ATCC 27064 / DSM 738 / JCM 4710 / NBRC 13307 / NCIMB 12785 / NRRL 3585 / VKM Ac-602</strain>
    </source>
</reference>